<dbReference type="RefSeq" id="WP_203797810.1">
    <property type="nucleotide sequence ID" value="NZ_BOMY01000002.1"/>
</dbReference>
<keyword evidence="3" id="KW-0378">Hydrolase</keyword>
<organism evidence="3 4">
    <name type="scientific">Paractinoplanes tereljensis</name>
    <dbReference type="NCBI Taxonomy" id="571912"/>
    <lineage>
        <taxon>Bacteria</taxon>
        <taxon>Bacillati</taxon>
        <taxon>Actinomycetota</taxon>
        <taxon>Actinomycetes</taxon>
        <taxon>Micromonosporales</taxon>
        <taxon>Micromonosporaceae</taxon>
        <taxon>Paractinoplanes</taxon>
    </lineage>
</organism>
<name>A0A919NGW7_9ACTN</name>
<dbReference type="InterPro" id="IPR036628">
    <property type="entry name" value="Clp_N_dom_sf"/>
</dbReference>
<dbReference type="Proteomes" id="UP000623608">
    <property type="component" value="Unassembled WGS sequence"/>
</dbReference>
<protein>
    <submittedName>
        <fullName evidence="3">Clp protease</fullName>
    </submittedName>
</protein>
<gene>
    <name evidence="3" type="ORF">Ate02nite_03220</name>
</gene>
<comment type="caution">
    <text evidence="3">The sequence shown here is derived from an EMBL/GenBank/DDBJ whole genome shotgun (WGS) entry which is preliminary data.</text>
</comment>
<dbReference type="AlphaFoldDB" id="A0A919NGW7"/>
<evidence type="ECO:0000259" key="2">
    <source>
        <dbReference type="PROSITE" id="PS51903"/>
    </source>
</evidence>
<accession>A0A919NGW7</accession>
<dbReference type="Gene3D" id="1.10.1780.10">
    <property type="entry name" value="Clp, N-terminal domain"/>
    <property type="match status" value="2"/>
</dbReference>
<proteinExistence type="predicted"/>
<dbReference type="GO" id="GO:0008233">
    <property type="term" value="F:peptidase activity"/>
    <property type="evidence" value="ECO:0007669"/>
    <property type="project" value="UniProtKB-KW"/>
</dbReference>
<dbReference type="SUPFAM" id="SSF81923">
    <property type="entry name" value="Double Clp-N motif"/>
    <property type="match status" value="2"/>
</dbReference>
<evidence type="ECO:0000256" key="1">
    <source>
        <dbReference type="PROSITE-ProRule" id="PRU01251"/>
    </source>
</evidence>
<dbReference type="InterPro" id="IPR004176">
    <property type="entry name" value="Clp_R_N"/>
</dbReference>
<keyword evidence="1" id="KW-0677">Repeat</keyword>
<dbReference type="PANTHER" id="PTHR47016:SF5">
    <property type="entry name" value="CLP DOMAIN SUPERFAMILY PROTEIN"/>
    <property type="match status" value="1"/>
</dbReference>
<dbReference type="Pfam" id="PF02861">
    <property type="entry name" value="Clp_N"/>
    <property type="match status" value="2"/>
</dbReference>
<dbReference type="PANTHER" id="PTHR47016">
    <property type="entry name" value="ATP-DEPENDENT CLP PROTEASE ATP-BINDING SUBUNIT CLPT1, CHLOROPLASTIC"/>
    <property type="match status" value="1"/>
</dbReference>
<keyword evidence="4" id="KW-1185">Reference proteome</keyword>
<keyword evidence="3" id="KW-0645">Protease</keyword>
<dbReference type="GO" id="GO:0006508">
    <property type="term" value="P:proteolysis"/>
    <property type="evidence" value="ECO:0007669"/>
    <property type="project" value="UniProtKB-KW"/>
</dbReference>
<evidence type="ECO:0000313" key="3">
    <source>
        <dbReference type="EMBL" id="GIF17592.1"/>
    </source>
</evidence>
<dbReference type="EMBL" id="BOMY01000002">
    <property type="protein sequence ID" value="GIF17592.1"/>
    <property type="molecule type" value="Genomic_DNA"/>
</dbReference>
<feature type="domain" description="Clp R" evidence="2">
    <location>
        <begin position="2"/>
        <end position="200"/>
    </location>
</feature>
<sequence length="203" mass="22019">MFERFTAAARQVVIGAQEEARDLGHQHIGTEHLLIAMLRDEDGTVAALLREHHLDADTAQADVRRLVGATEPPDLSFTEADAEDAAALKAIGIDLDKVRAAIEENFGAGALRLPKPPPKKRGLFGKLYASGGHIPFSPRAKKLLELSLREAIRLHQNFIAPEHIVLGILREGQGLAARILADHGVDFAALRADLEKSLKEQAA</sequence>
<evidence type="ECO:0000313" key="4">
    <source>
        <dbReference type="Proteomes" id="UP000623608"/>
    </source>
</evidence>
<dbReference type="PROSITE" id="PS51903">
    <property type="entry name" value="CLP_R"/>
    <property type="match status" value="1"/>
</dbReference>
<dbReference type="InterPro" id="IPR044217">
    <property type="entry name" value="CLPT1/2"/>
</dbReference>
<reference evidence="3" key="1">
    <citation type="submission" date="2021-01" db="EMBL/GenBank/DDBJ databases">
        <title>Whole genome shotgun sequence of Actinoplanes tereljensis NBRC 105297.</title>
        <authorList>
            <person name="Komaki H."/>
            <person name="Tamura T."/>
        </authorList>
    </citation>
    <scope>NUCLEOTIDE SEQUENCE</scope>
    <source>
        <strain evidence="3">NBRC 105297</strain>
    </source>
</reference>